<feature type="region of interest" description="Disordered" evidence="8">
    <location>
        <begin position="1"/>
        <end position="20"/>
    </location>
</feature>
<evidence type="ECO:0000256" key="2">
    <source>
        <dbReference type="ARBA" id="ARBA00008560"/>
    </source>
</evidence>
<dbReference type="GO" id="GO:0005739">
    <property type="term" value="C:mitochondrion"/>
    <property type="evidence" value="ECO:0007669"/>
    <property type="project" value="UniProtKB-SubCell"/>
</dbReference>
<keyword evidence="9" id="KW-0472">Membrane</keyword>
<dbReference type="PANTHER" id="PTHR21026:SF2">
    <property type="entry name" value="LARGE RIBOSOMAL SUBUNIT PROTEIN BL32M"/>
    <property type="match status" value="1"/>
</dbReference>
<feature type="compositionally biased region" description="Basic residues" evidence="8">
    <location>
        <begin position="7"/>
        <end position="18"/>
    </location>
</feature>
<evidence type="ECO:0000256" key="1">
    <source>
        <dbReference type="ARBA" id="ARBA00004173"/>
    </source>
</evidence>
<dbReference type="AlphaFoldDB" id="Q5Q0D7"/>
<dbReference type="InterPro" id="IPR051991">
    <property type="entry name" value="Mitoribosomal_protein_bL32"/>
</dbReference>
<dbReference type="GO" id="GO:1990904">
    <property type="term" value="C:ribonucleoprotein complex"/>
    <property type="evidence" value="ECO:0007669"/>
    <property type="project" value="UniProtKB-KW"/>
</dbReference>
<evidence type="ECO:0000256" key="9">
    <source>
        <dbReference type="SAM" id="Phobius"/>
    </source>
</evidence>
<comment type="subcellular location">
    <subcellularLocation>
        <location evidence="1">Mitochondrion</location>
    </subcellularLocation>
</comment>
<dbReference type="EMBL" id="AY800614">
    <property type="protein sequence ID" value="AAV68850.1"/>
    <property type="molecule type" value="mRNA"/>
</dbReference>
<evidence type="ECO:0000256" key="3">
    <source>
        <dbReference type="ARBA" id="ARBA00022946"/>
    </source>
</evidence>
<organism evidence="10">
    <name type="scientific">Arabidopsis thaliana</name>
    <name type="common">Mouse-ear cress</name>
    <dbReference type="NCBI Taxonomy" id="3702"/>
    <lineage>
        <taxon>Eukaryota</taxon>
        <taxon>Viridiplantae</taxon>
        <taxon>Streptophyta</taxon>
        <taxon>Embryophyta</taxon>
        <taxon>Tracheophyta</taxon>
        <taxon>Spermatophyta</taxon>
        <taxon>Magnoliopsida</taxon>
        <taxon>eudicotyledons</taxon>
        <taxon>Gunneridae</taxon>
        <taxon>Pentapetalae</taxon>
        <taxon>rosids</taxon>
        <taxon>malvids</taxon>
        <taxon>Brassicales</taxon>
        <taxon>Brassicaceae</taxon>
        <taxon>Camelineae</taxon>
        <taxon>Arabidopsis</taxon>
    </lineage>
</organism>
<evidence type="ECO:0000256" key="7">
    <source>
        <dbReference type="ARBA" id="ARBA00039935"/>
    </source>
</evidence>
<keyword evidence="4" id="KW-0689">Ribosomal protein</keyword>
<feature type="transmembrane region" description="Helical" evidence="9">
    <location>
        <begin position="36"/>
        <end position="58"/>
    </location>
</feature>
<evidence type="ECO:0000256" key="4">
    <source>
        <dbReference type="ARBA" id="ARBA00022980"/>
    </source>
</evidence>
<evidence type="ECO:0000256" key="5">
    <source>
        <dbReference type="ARBA" id="ARBA00023128"/>
    </source>
</evidence>
<dbReference type="GO" id="GO:0006412">
    <property type="term" value="P:translation"/>
    <property type="evidence" value="ECO:0007669"/>
    <property type="project" value="InterPro"/>
</dbReference>
<protein>
    <recommendedName>
        <fullName evidence="7">Large ribosomal subunit protein bL32m</fullName>
    </recommendedName>
</protein>
<keyword evidence="5" id="KW-0496">Mitochondrion</keyword>
<keyword evidence="3" id="KW-0809">Transit peptide</keyword>
<dbReference type="GO" id="GO:0005840">
    <property type="term" value="C:ribosome"/>
    <property type="evidence" value="ECO:0007669"/>
    <property type="project" value="UniProtKB-KW"/>
</dbReference>
<dbReference type="InterPro" id="IPR011332">
    <property type="entry name" value="Ribosomal_zn-bd"/>
</dbReference>
<name>Q5Q0D7_ARATH</name>
<dbReference type="SUPFAM" id="SSF57829">
    <property type="entry name" value="Zn-binding ribosomal proteins"/>
    <property type="match status" value="1"/>
</dbReference>
<evidence type="ECO:0000256" key="6">
    <source>
        <dbReference type="ARBA" id="ARBA00023274"/>
    </source>
</evidence>
<comment type="similarity">
    <text evidence="2">Belongs to the bacterial ribosomal protein bL32 family.</text>
</comment>
<proteinExistence type="evidence at transcript level"/>
<sequence length="80" mass="9449">MELMAVPKKKISKHKRGIRNGPKAFKPTPVIIRCRYLQIIFCYVLMVLNFVSLVKFCIRSALRVKQVFPIQCSVSFYHYR</sequence>
<reference evidence="10" key="1">
    <citation type="submission" date="2004-10" db="EMBL/GenBank/DDBJ databases">
        <title>Reconstruction of cDNA sequences for hypothetical genes in Arabidopsis thaliana from 5' and 3' RACE products.</title>
        <authorList>
            <person name="Xiao Y."/>
            <person name="Underwood B."/>
            <person name="Moskal W."/>
            <person name="Wang W."/>
            <person name="Redman J."/>
            <person name="Wu H.C."/>
            <person name="Utterback T."/>
            <person name="Town C.D."/>
        </authorList>
    </citation>
    <scope>NUCLEOTIDE SEQUENCE</scope>
</reference>
<accession>Q5Q0D7</accession>
<keyword evidence="9" id="KW-1133">Transmembrane helix</keyword>
<evidence type="ECO:0000313" key="10">
    <source>
        <dbReference type="EMBL" id="AAV68850.1"/>
    </source>
</evidence>
<evidence type="ECO:0000256" key="8">
    <source>
        <dbReference type="SAM" id="MobiDB-lite"/>
    </source>
</evidence>
<keyword evidence="6" id="KW-0687">Ribonucleoprotein</keyword>
<dbReference type="PANTHER" id="PTHR21026">
    <property type="entry name" value="39S RIBOSOMAL PROTEIN L32, MITOCHONDRIAL"/>
    <property type="match status" value="1"/>
</dbReference>
<keyword evidence="9" id="KW-0812">Transmembrane</keyword>
<gene>
    <name evidence="10" type="ordered locus">At1g69485</name>
</gene>